<evidence type="ECO:0000256" key="6">
    <source>
        <dbReference type="PROSITE-ProRule" id="PRU00104"/>
    </source>
</evidence>
<dbReference type="STRING" id="329046.A0A1Y2CCR6"/>
<feature type="domain" description="HECT" evidence="7">
    <location>
        <begin position="1"/>
        <end position="333"/>
    </location>
</feature>
<comment type="catalytic activity">
    <reaction evidence="1">
        <text>S-ubiquitinyl-[E2 ubiquitin-conjugating enzyme]-L-cysteine + [acceptor protein]-L-lysine = [E2 ubiquitin-conjugating enzyme]-L-cysteine + N(6)-ubiquitinyl-[acceptor protein]-L-lysine.</text>
        <dbReference type="EC" id="2.3.2.26"/>
    </reaction>
</comment>
<evidence type="ECO:0000256" key="2">
    <source>
        <dbReference type="ARBA" id="ARBA00004906"/>
    </source>
</evidence>
<evidence type="ECO:0000256" key="3">
    <source>
        <dbReference type="ARBA" id="ARBA00012485"/>
    </source>
</evidence>
<evidence type="ECO:0000259" key="7">
    <source>
        <dbReference type="PROSITE" id="PS50237"/>
    </source>
</evidence>
<keyword evidence="4" id="KW-0808">Transferase</keyword>
<dbReference type="Pfam" id="PF00632">
    <property type="entry name" value="HECT"/>
    <property type="match status" value="1"/>
</dbReference>
<dbReference type="PROSITE" id="PS50237">
    <property type="entry name" value="HECT"/>
    <property type="match status" value="1"/>
</dbReference>
<dbReference type="SUPFAM" id="SSF56204">
    <property type="entry name" value="Hect, E3 ligase catalytic domain"/>
    <property type="match status" value="1"/>
</dbReference>
<evidence type="ECO:0000256" key="1">
    <source>
        <dbReference type="ARBA" id="ARBA00000885"/>
    </source>
</evidence>
<accession>A0A1Y2CCR6</accession>
<evidence type="ECO:0000256" key="5">
    <source>
        <dbReference type="ARBA" id="ARBA00022786"/>
    </source>
</evidence>
<name>A0A1Y2CCR6_9FUNG</name>
<dbReference type="GO" id="GO:0061630">
    <property type="term" value="F:ubiquitin protein ligase activity"/>
    <property type="evidence" value="ECO:0007669"/>
    <property type="project" value="UniProtKB-EC"/>
</dbReference>
<keyword evidence="5 6" id="KW-0833">Ubl conjugation pathway</keyword>
<sequence length="333" mass="37730">MLKPAYGLFGSFNSDLCSTGATSNSSDRYFFAPDRAPISPDIQIQLEDEEVDSMTLMRFAGQICALAILNTQLLPGLETLSPHVFRLLVEDTIRLEWSDFETLDQELWKSWDWVMKAGKSELKAAELTFSYESRNRKGQVLTKAFSGYEGTEVVDVKNREEFVKLAAKNHVRRVRFKIVAFREGFCSVIPRKILRILQPTDFELILCGMPTINVQEWRSATKYNSYSLDIDVTTTKHSLLIDWFWSIVQQDMSEPDRVLLLKFSTGMSRTPAGGFLNGTWAFTIGFTGASSTNLPTSSTCFNLLKIPNYVSRDQMREKLMLAVRHGASGFAFC</sequence>
<dbReference type="PANTHER" id="PTHR11254:SF440">
    <property type="entry name" value="E3 UBIQUITIN-PROTEIN LIGASE NEDD-4"/>
    <property type="match status" value="1"/>
</dbReference>
<evidence type="ECO:0000256" key="4">
    <source>
        <dbReference type="ARBA" id="ARBA00022679"/>
    </source>
</evidence>
<dbReference type="PANTHER" id="PTHR11254">
    <property type="entry name" value="HECT DOMAIN UBIQUITIN-PROTEIN LIGASE"/>
    <property type="match status" value="1"/>
</dbReference>
<dbReference type="Gene3D" id="3.90.1750.10">
    <property type="entry name" value="Hect, E3 ligase catalytic domains"/>
    <property type="match status" value="1"/>
</dbReference>
<comment type="pathway">
    <text evidence="2">Protein modification; protein ubiquitination.</text>
</comment>
<dbReference type="SMART" id="SM00119">
    <property type="entry name" value="HECTc"/>
    <property type="match status" value="1"/>
</dbReference>
<reference evidence="8 9" key="1">
    <citation type="submission" date="2016-07" db="EMBL/GenBank/DDBJ databases">
        <title>Pervasive Adenine N6-methylation of Active Genes in Fungi.</title>
        <authorList>
            <consortium name="DOE Joint Genome Institute"/>
            <person name="Mondo S.J."/>
            <person name="Dannebaum R.O."/>
            <person name="Kuo R.C."/>
            <person name="Labutti K."/>
            <person name="Haridas S."/>
            <person name="Kuo A."/>
            <person name="Salamov A."/>
            <person name="Ahrendt S.R."/>
            <person name="Lipzen A."/>
            <person name="Sullivan W."/>
            <person name="Andreopoulos W.B."/>
            <person name="Clum A."/>
            <person name="Lindquist E."/>
            <person name="Daum C."/>
            <person name="Ramamoorthy G.K."/>
            <person name="Gryganskyi A."/>
            <person name="Culley D."/>
            <person name="Magnuson J.K."/>
            <person name="James T.Y."/>
            <person name="O'Malley M.A."/>
            <person name="Stajich J.E."/>
            <person name="Spatafora J.W."/>
            <person name="Visel A."/>
            <person name="Grigoriev I.V."/>
        </authorList>
    </citation>
    <scope>NUCLEOTIDE SEQUENCE [LARGE SCALE GENOMIC DNA]</scope>
    <source>
        <strain evidence="8 9">JEL800</strain>
    </source>
</reference>
<dbReference type="InterPro" id="IPR000569">
    <property type="entry name" value="HECT_dom"/>
</dbReference>
<feature type="active site" description="Glycyl thioester intermediate" evidence="6">
    <location>
        <position position="300"/>
    </location>
</feature>
<dbReference type="Proteomes" id="UP000193642">
    <property type="component" value="Unassembled WGS sequence"/>
</dbReference>
<dbReference type="InterPro" id="IPR050409">
    <property type="entry name" value="E3_ubiq-protein_ligase"/>
</dbReference>
<comment type="caution">
    <text evidence="8">The sequence shown here is derived from an EMBL/GenBank/DDBJ whole genome shotgun (WGS) entry which is preliminary data.</text>
</comment>
<proteinExistence type="predicted"/>
<gene>
    <name evidence="8" type="ORF">BCR33DRAFT_210933</name>
</gene>
<dbReference type="EC" id="2.3.2.26" evidence="3"/>
<evidence type="ECO:0000313" key="8">
    <source>
        <dbReference type="EMBL" id="ORY44839.1"/>
    </source>
</evidence>
<dbReference type="AlphaFoldDB" id="A0A1Y2CCR6"/>
<dbReference type="Gene3D" id="3.30.2410.10">
    <property type="entry name" value="Hect, E3 ligase catalytic domain"/>
    <property type="match status" value="1"/>
</dbReference>
<dbReference type="EMBL" id="MCGO01000021">
    <property type="protein sequence ID" value="ORY44839.1"/>
    <property type="molecule type" value="Genomic_DNA"/>
</dbReference>
<evidence type="ECO:0000313" key="9">
    <source>
        <dbReference type="Proteomes" id="UP000193642"/>
    </source>
</evidence>
<dbReference type="Gene3D" id="3.30.2160.10">
    <property type="entry name" value="Hect, E3 ligase catalytic domain"/>
    <property type="match status" value="1"/>
</dbReference>
<dbReference type="OrthoDB" id="423283at2759"/>
<dbReference type="InterPro" id="IPR035983">
    <property type="entry name" value="Hect_E3_ubiquitin_ligase"/>
</dbReference>
<organism evidence="8 9">
    <name type="scientific">Rhizoclosmatium globosum</name>
    <dbReference type="NCBI Taxonomy" id="329046"/>
    <lineage>
        <taxon>Eukaryota</taxon>
        <taxon>Fungi</taxon>
        <taxon>Fungi incertae sedis</taxon>
        <taxon>Chytridiomycota</taxon>
        <taxon>Chytridiomycota incertae sedis</taxon>
        <taxon>Chytridiomycetes</taxon>
        <taxon>Chytridiales</taxon>
        <taxon>Chytriomycetaceae</taxon>
        <taxon>Rhizoclosmatium</taxon>
    </lineage>
</organism>
<protein>
    <recommendedName>
        <fullName evidence="3">HECT-type E3 ubiquitin transferase</fullName>
        <ecNumber evidence="3">2.3.2.26</ecNumber>
    </recommendedName>
</protein>
<keyword evidence="9" id="KW-1185">Reference proteome</keyword>